<keyword evidence="4" id="KW-1185">Reference proteome</keyword>
<protein>
    <recommendedName>
        <fullName evidence="5">Secreted protein</fullName>
    </recommendedName>
</protein>
<evidence type="ECO:0008006" key="5">
    <source>
        <dbReference type="Google" id="ProtNLM"/>
    </source>
</evidence>
<evidence type="ECO:0000313" key="4">
    <source>
        <dbReference type="Proteomes" id="UP001174050"/>
    </source>
</evidence>
<organism evidence="3 4">
    <name type="scientific">Streptomyces ficellus</name>
    <dbReference type="NCBI Taxonomy" id="1977088"/>
    <lineage>
        <taxon>Bacteria</taxon>
        <taxon>Bacillati</taxon>
        <taxon>Actinomycetota</taxon>
        <taxon>Actinomycetes</taxon>
        <taxon>Kitasatosporales</taxon>
        <taxon>Streptomycetaceae</taxon>
        <taxon>Streptomyces</taxon>
    </lineage>
</organism>
<evidence type="ECO:0000256" key="1">
    <source>
        <dbReference type="SAM" id="MobiDB-lite"/>
    </source>
</evidence>
<comment type="caution">
    <text evidence="3">The sequence shown here is derived from an EMBL/GenBank/DDBJ whole genome shotgun (WGS) entry which is preliminary data.</text>
</comment>
<gene>
    <name evidence="3" type="ORF">QWM81_06435</name>
</gene>
<keyword evidence="2" id="KW-0732">Signal</keyword>
<dbReference type="Proteomes" id="UP001174050">
    <property type="component" value="Unassembled WGS sequence"/>
</dbReference>
<evidence type="ECO:0000256" key="2">
    <source>
        <dbReference type="SAM" id="SignalP"/>
    </source>
</evidence>
<name>A0ABT7Z2K6_9ACTN</name>
<dbReference type="EMBL" id="JAUEPL010000006">
    <property type="protein sequence ID" value="MDN3293686.1"/>
    <property type="molecule type" value="Genomic_DNA"/>
</dbReference>
<dbReference type="RefSeq" id="WP_290110790.1">
    <property type="nucleotide sequence ID" value="NZ_JAUEPL010000006.1"/>
</dbReference>
<reference evidence="3" key="1">
    <citation type="submission" date="2023-06" db="EMBL/GenBank/DDBJ databases">
        <title>WGS-Sequencing of Streptomyces ficellus isolate 21 collected from sand in Gara Djebilet Iron Mine in Algeria.</title>
        <authorList>
            <person name="Zegers G.P."/>
            <person name="Gomez A."/>
            <person name="Gueddou A."/>
            <person name="Zahara A.F."/>
            <person name="Worth M."/>
            <person name="Sevigny J.L."/>
            <person name="Tisa L."/>
        </authorList>
    </citation>
    <scope>NUCLEOTIDE SEQUENCE</scope>
    <source>
        <strain evidence="3">AS11</strain>
    </source>
</reference>
<feature type="signal peptide" evidence="2">
    <location>
        <begin position="1"/>
        <end position="25"/>
    </location>
</feature>
<evidence type="ECO:0000313" key="3">
    <source>
        <dbReference type="EMBL" id="MDN3293686.1"/>
    </source>
</evidence>
<feature type="region of interest" description="Disordered" evidence="1">
    <location>
        <begin position="123"/>
        <end position="151"/>
    </location>
</feature>
<feature type="compositionally biased region" description="Basic residues" evidence="1">
    <location>
        <begin position="141"/>
        <end position="151"/>
    </location>
</feature>
<accession>A0ABT7Z2K6</accession>
<sequence length="151" mass="16228">MANTTSALRPALTLALTLVTLAASAVGAGTTARAAVPGRDGSAHGTAEGQRDGHVIDGPFSARQRLQRQAALEQVLSGRAEVERRGGSRVVNLGERKYVELGRERTAGNPVFDDHKGVYWYAQSRHGSVRTRDTTPGSRSPRSRRTVRPSR</sequence>
<proteinExistence type="predicted"/>
<feature type="chain" id="PRO_5045133624" description="Secreted protein" evidence="2">
    <location>
        <begin position="26"/>
        <end position="151"/>
    </location>
</feature>
<feature type="region of interest" description="Disordered" evidence="1">
    <location>
        <begin position="31"/>
        <end position="60"/>
    </location>
</feature>